<keyword evidence="1" id="KW-0040">ANK repeat</keyword>
<dbReference type="Proteomes" id="UP000012174">
    <property type="component" value="Unassembled WGS sequence"/>
</dbReference>
<name>M7SQ31_EUTLA</name>
<evidence type="ECO:0000313" key="4">
    <source>
        <dbReference type="Proteomes" id="UP000012174"/>
    </source>
</evidence>
<dbReference type="AlphaFoldDB" id="M7SQ31"/>
<evidence type="ECO:0000256" key="1">
    <source>
        <dbReference type="PROSITE-ProRule" id="PRU00023"/>
    </source>
</evidence>
<accession>M7SQ31</accession>
<keyword evidence="4" id="KW-1185">Reference proteome</keyword>
<dbReference type="STRING" id="1287681.M7SQ31"/>
<keyword evidence="3" id="KW-0675">Receptor</keyword>
<dbReference type="SUPFAM" id="SSF48403">
    <property type="entry name" value="Ankyrin repeat"/>
    <property type="match status" value="1"/>
</dbReference>
<dbReference type="EMBL" id="KB706669">
    <property type="protein sequence ID" value="EMR66337.1"/>
    <property type="molecule type" value="Genomic_DNA"/>
</dbReference>
<dbReference type="Pfam" id="PF12796">
    <property type="entry name" value="Ank_2"/>
    <property type="match status" value="1"/>
</dbReference>
<dbReference type="OrthoDB" id="20872at2759"/>
<evidence type="ECO:0000313" key="3">
    <source>
        <dbReference type="EMBL" id="EMR66337.1"/>
    </source>
</evidence>
<feature type="repeat" description="ANK" evidence="1">
    <location>
        <begin position="94"/>
        <end position="126"/>
    </location>
</feature>
<dbReference type="Pfam" id="PF00023">
    <property type="entry name" value="Ank"/>
    <property type="match status" value="1"/>
</dbReference>
<dbReference type="InterPro" id="IPR002110">
    <property type="entry name" value="Ankyrin_rpt"/>
</dbReference>
<gene>
    <name evidence="3" type="ORF">UCREL1_6677</name>
</gene>
<protein>
    <submittedName>
        <fullName evidence="3">Putative transient receptor potential cation channel subfamily a member 1 protein</fullName>
    </submittedName>
</protein>
<dbReference type="PROSITE" id="PS50297">
    <property type="entry name" value="ANK_REP_REGION"/>
    <property type="match status" value="1"/>
</dbReference>
<dbReference type="PROSITE" id="PS50088">
    <property type="entry name" value="ANK_REPEAT"/>
    <property type="match status" value="1"/>
</dbReference>
<dbReference type="KEGG" id="ela:UCREL1_6677"/>
<proteinExistence type="predicted"/>
<dbReference type="HOGENOM" id="CLU_1098506_0_0_1"/>
<dbReference type="PANTHER" id="PTHR24121:SF23">
    <property type="entry name" value="NO MECHANORECEPTOR POTENTIAL C, ISOFORM H"/>
    <property type="match status" value="1"/>
</dbReference>
<dbReference type="PANTHER" id="PTHR24121">
    <property type="entry name" value="NO MECHANORECEPTOR POTENTIAL C, ISOFORM D-RELATED"/>
    <property type="match status" value="1"/>
</dbReference>
<dbReference type="InterPro" id="IPR036770">
    <property type="entry name" value="Ankyrin_rpt-contain_sf"/>
</dbReference>
<feature type="region of interest" description="Disordered" evidence="2">
    <location>
        <begin position="162"/>
        <end position="184"/>
    </location>
</feature>
<reference evidence="4" key="1">
    <citation type="journal article" date="2013" name="Genome Announc.">
        <title>Draft genome sequence of the grapevine dieback fungus Eutypa lata UCR-EL1.</title>
        <authorList>
            <person name="Blanco-Ulate B."/>
            <person name="Rolshausen P.E."/>
            <person name="Cantu D."/>
        </authorList>
    </citation>
    <scope>NUCLEOTIDE SEQUENCE [LARGE SCALE GENOMIC DNA]</scope>
    <source>
        <strain evidence="4">UCR-EL1</strain>
    </source>
</reference>
<sequence>MIAIALADQNELIAFTRENNVQQLDLLITKLRDESHIPKAVLMASTRDEEDKTLIHIAIDHNAQDVLGYCLFQTRFLEEEPTILHQLINNADVRGMTALHAAAANGDYYAVHDLLKRGANLHLADHSGRNILHHALCGRSFVLIEELLCGDVFGDLFKPRSSGEDGEGVSMDVDSGSGSGSTATASKSCKVVETLLLAAAAEGHRDVVAYLLDHCADHEDEEEINYAFARELALSNGHDDVVEVFDRAQEGAF</sequence>
<organism evidence="3 4">
    <name type="scientific">Eutypa lata (strain UCR-EL1)</name>
    <name type="common">Grapevine dieback disease fungus</name>
    <name type="synonym">Eutypa armeniacae</name>
    <dbReference type="NCBI Taxonomy" id="1287681"/>
    <lineage>
        <taxon>Eukaryota</taxon>
        <taxon>Fungi</taxon>
        <taxon>Dikarya</taxon>
        <taxon>Ascomycota</taxon>
        <taxon>Pezizomycotina</taxon>
        <taxon>Sordariomycetes</taxon>
        <taxon>Xylariomycetidae</taxon>
        <taxon>Xylariales</taxon>
        <taxon>Diatrypaceae</taxon>
        <taxon>Eutypa</taxon>
    </lineage>
</organism>
<dbReference type="SMART" id="SM00248">
    <property type="entry name" value="ANK"/>
    <property type="match status" value="4"/>
</dbReference>
<evidence type="ECO:0000256" key="2">
    <source>
        <dbReference type="SAM" id="MobiDB-lite"/>
    </source>
</evidence>
<dbReference type="Gene3D" id="1.25.40.20">
    <property type="entry name" value="Ankyrin repeat-containing domain"/>
    <property type="match status" value="2"/>
</dbReference>